<evidence type="ECO:0000313" key="2">
    <source>
        <dbReference type="Proteomes" id="UP000631653"/>
    </source>
</evidence>
<keyword evidence="2" id="KW-1185">Reference proteome</keyword>
<sequence>MRTSIRAPWIQPVITGEDLARDVIDDFESFFEPKFAIKISLEIGDVDYAVTKGSGNEARIFISRDMANEIINSPTIFFFHLFIIGHEISHAVLMHNRGAYQELFVYRSLEMWADFYGAKIMMCLITYGPNLRSIFLSFFHTINFYRQS</sequence>
<accession>A0ABX0K9C3</accession>
<protein>
    <recommendedName>
        <fullName evidence="3">Peptidase M48 domain-containing protein</fullName>
    </recommendedName>
</protein>
<comment type="caution">
    <text evidence="1">The sequence shown here is derived from an EMBL/GenBank/DDBJ whole genome shotgun (WGS) entry which is preliminary data.</text>
</comment>
<dbReference type="RefSeq" id="WP_173571226.1">
    <property type="nucleotide sequence ID" value="NZ_WOSY01000024.1"/>
</dbReference>
<dbReference type="EMBL" id="WOSY01000024">
    <property type="protein sequence ID" value="NHN89994.1"/>
    <property type="molecule type" value="Genomic_DNA"/>
</dbReference>
<evidence type="ECO:0000313" key="1">
    <source>
        <dbReference type="EMBL" id="NHN89994.1"/>
    </source>
</evidence>
<reference evidence="1 2" key="1">
    <citation type="journal article" date="2020" name="Int. J. Syst. Evol. Microbiol.">
        <title>Novel acetic acid bacteria from cider fermentations: Acetobacter conturbans sp. nov. and Acetobacter fallax sp. nov.</title>
        <authorList>
            <person name="Sombolestani A.S."/>
            <person name="Cleenwerck I."/>
            <person name="Cnockaert M."/>
            <person name="Borremans W."/>
            <person name="Wieme A.D."/>
            <person name="De Vuyst L."/>
            <person name="Vandamme P."/>
        </authorList>
    </citation>
    <scope>NUCLEOTIDE SEQUENCE [LARGE SCALE GENOMIC DNA]</scope>
    <source>
        <strain evidence="1 2">LMG 1627</strain>
    </source>
</reference>
<evidence type="ECO:0008006" key="3">
    <source>
        <dbReference type="Google" id="ProtNLM"/>
    </source>
</evidence>
<dbReference type="Proteomes" id="UP000631653">
    <property type="component" value="Unassembled WGS sequence"/>
</dbReference>
<gene>
    <name evidence="1" type="ORF">GOB81_15445</name>
</gene>
<proteinExistence type="predicted"/>
<organism evidence="1 2">
    <name type="scientific">Acetobacter conturbans</name>
    <dbReference type="NCBI Taxonomy" id="1737472"/>
    <lineage>
        <taxon>Bacteria</taxon>
        <taxon>Pseudomonadati</taxon>
        <taxon>Pseudomonadota</taxon>
        <taxon>Alphaproteobacteria</taxon>
        <taxon>Acetobacterales</taxon>
        <taxon>Acetobacteraceae</taxon>
        <taxon>Acetobacter</taxon>
    </lineage>
</organism>
<name>A0ABX0K9C3_9PROT</name>